<keyword evidence="3" id="KW-1185">Reference proteome</keyword>
<reference evidence="2" key="1">
    <citation type="submission" date="2022-06" db="EMBL/GenBank/DDBJ databases">
        <title>Diverse halophilic archaea isolated from saline environments.</title>
        <authorList>
            <person name="Cui H.-L."/>
        </authorList>
    </citation>
    <scope>NUCLEOTIDE SEQUENCE</scope>
    <source>
        <strain evidence="2">WLHS1</strain>
    </source>
</reference>
<organism evidence="2 3">
    <name type="scientific">Natronosalvus rutilus</name>
    <dbReference type="NCBI Taxonomy" id="2953753"/>
    <lineage>
        <taxon>Archaea</taxon>
        <taxon>Methanobacteriati</taxon>
        <taxon>Methanobacteriota</taxon>
        <taxon>Stenosarchaea group</taxon>
        <taxon>Halobacteria</taxon>
        <taxon>Halobacteriales</taxon>
        <taxon>Natrialbaceae</taxon>
        <taxon>Natronosalvus</taxon>
    </lineage>
</organism>
<dbReference type="InterPro" id="IPR004360">
    <property type="entry name" value="Glyas_Fos-R_dOase_dom"/>
</dbReference>
<gene>
    <name evidence="2" type="ORF">NGM29_15330</name>
</gene>
<name>A0A9E7N7H1_9EURY</name>
<dbReference type="SUPFAM" id="SSF54593">
    <property type="entry name" value="Glyoxalase/Bleomycin resistance protein/Dihydroxybiphenyl dioxygenase"/>
    <property type="match status" value="1"/>
</dbReference>
<dbReference type="RefSeq" id="WP_254157316.1">
    <property type="nucleotide sequence ID" value="NZ_CP100355.1"/>
</dbReference>
<accession>A0A9E7N7H1</accession>
<proteinExistence type="predicted"/>
<protein>
    <submittedName>
        <fullName evidence="2">VOC family protein</fullName>
    </submittedName>
</protein>
<dbReference type="GeneID" id="73291446"/>
<evidence type="ECO:0000259" key="1">
    <source>
        <dbReference type="Pfam" id="PF00903"/>
    </source>
</evidence>
<dbReference type="EMBL" id="CP100355">
    <property type="protein sequence ID" value="UTF53129.1"/>
    <property type="molecule type" value="Genomic_DNA"/>
</dbReference>
<evidence type="ECO:0000313" key="2">
    <source>
        <dbReference type="EMBL" id="UTF53129.1"/>
    </source>
</evidence>
<evidence type="ECO:0000313" key="3">
    <source>
        <dbReference type="Proteomes" id="UP001056855"/>
    </source>
</evidence>
<feature type="domain" description="Glyoxalase/fosfomycin resistance/dioxygenase" evidence="1">
    <location>
        <begin position="40"/>
        <end position="106"/>
    </location>
</feature>
<dbReference type="Gene3D" id="3.10.180.10">
    <property type="entry name" value="2,3-Dihydroxybiphenyl 1,2-Dioxygenase, domain 1"/>
    <property type="match status" value="1"/>
</dbReference>
<dbReference type="AlphaFoldDB" id="A0A9E7N7H1"/>
<dbReference type="Proteomes" id="UP001056855">
    <property type="component" value="Chromosome"/>
</dbReference>
<dbReference type="Pfam" id="PF00903">
    <property type="entry name" value="Glyoxalase"/>
    <property type="match status" value="1"/>
</dbReference>
<dbReference type="InterPro" id="IPR029068">
    <property type="entry name" value="Glyas_Bleomycin-R_OHBP_Dase"/>
</dbReference>
<sequence>MAGIVFFGTESLEPIVDFYVAEIGAERWLEQPDCTILTYDNLLIGFCARENADMDGTITFVFDTVNEVDAMYDRLTDRALGEPVENDRYRIYQFFAEDPDGRTLEFQTFRHETDSI</sequence>
<dbReference type="KEGG" id="sawl:NGM29_15330"/>